<protein>
    <recommendedName>
        <fullName evidence="4">Myb-like domain-containing protein</fullName>
    </recommendedName>
</protein>
<gene>
    <name evidence="2" type="ORF">M011DRAFT_473257</name>
</gene>
<evidence type="ECO:0000256" key="1">
    <source>
        <dbReference type="SAM" id="MobiDB-lite"/>
    </source>
</evidence>
<sequence length="418" mass="46201">MAMRYQVSMPSFPTTAGKAKYIGEVMVGTMDCEPATQTFFMPSPDNHSLLSLFPASNPPSVEHPVTHVHHERGRSVTTSGIAVASETARYNNPMMETLPVGNPNSAQMWPPGWPSHIPHTQGDVTSPTPSLTSKASDPASDTGSYPPFLDRRDTPFAEVMFDGSIGLGYDFPSSAEVNEIVPSIVPPQDMTAWSPPELSARNYNHVNGLPHLNPASGQSYSWGSDMWSQGGQPVVQPTAYHQASSYAQGDAKRLLPDVSSTRISGQECMSSHPVPQSSQREQVSAASTASRRKMEDQVLLEGKKKGLTYKEIKKQLGGNVAESTLRGRYRSLTKPRKDRVRKPVWTDRDIALLRKTVEAELDKHDATCYNTSREHRLAKVSWKKVAENIKLKGGSYHFGNSTCKKKWRRIERGYESDD</sequence>
<accession>A0A6A6VQA3</accession>
<feature type="compositionally biased region" description="Polar residues" evidence="1">
    <location>
        <begin position="264"/>
        <end position="289"/>
    </location>
</feature>
<evidence type="ECO:0008006" key="4">
    <source>
        <dbReference type="Google" id="ProtNLM"/>
    </source>
</evidence>
<dbReference type="EMBL" id="MU006561">
    <property type="protein sequence ID" value="KAF2751964.1"/>
    <property type="molecule type" value="Genomic_DNA"/>
</dbReference>
<dbReference type="Proteomes" id="UP000799440">
    <property type="component" value="Unassembled WGS sequence"/>
</dbReference>
<feature type="compositionally biased region" description="Polar residues" evidence="1">
    <location>
        <begin position="122"/>
        <end position="143"/>
    </location>
</feature>
<name>A0A6A6VQA3_9PLEO</name>
<feature type="region of interest" description="Disordered" evidence="1">
    <location>
        <begin position="109"/>
        <end position="151"/>
    </location>
</feature>
<feature type="region of interest" description="Disordered" evidence="1">
    <location>
        <begin position="264"/>
        <end position="295"/>
    </location>
</feature>
<reference evidence="2" key="1">
    <citation type="journal article" date="2020" name="Stud. Mycol.">
        <title>101 Dothideomycetes genomes: a test case for predicting lifestyles and emergence of pathogens.</title>
        <authorList>
            <person name="Haridas S."/>
            <person name="Albert R."/>
            <person name="Binder M."/>
            <person name="Bloem J."/>
            <person name="Labutti K."/>
            <person name="Salamov A."/>
            <person name="Andreopoulos B."/>
            <person name="Baker S."/>
            <person name="Barry K."/>
            <person name="Bills G."/>
            <person name="Bluhm B."/>
            <person name="Cannon C."/>
            <person name="Castanera R."/>
            <person name="Culley D."/>
            <person name="Daum C."/>
            <person name="Ezra D."/>
            <person name="Gonzalez J."/>
            <person name="Henrissat B."/>
            <person name="Kuo A."/>
            <person name="Liang C."/>
            <person name="Lipzen A."/>
            <person name="Lutzoni F."/>
            <person name="Magnuson J."/>
            <person name="Mondo S."/>
            <person name="Nolan M."/>
            <person name="Ohm R."/>
            <person name="Pangilinan J."/>
            <person name="Park H.-J."/>
            <person name="Ramirez L."/>
            <person name="Alfaro M."/>
            <person name="Sun H."/>
            <person name="Tritt A."/>
            <person name="Yoshinaga Y."/>
            <person name="Zwiers L.-H."/>
            <person name="Turgeon B."/>
            <person name="Goodwin S."/>
            <person name="Spatafora J."/>
            <person name="Crous P."/>
            <person name="Grigoriev I."/>
        </authorList>
    </citation>
    <scope>NUCLEOTIDE SEQUENCE</scope>
    <source>
        <strain evidence="2">CBS 119925</strain>
    </source>
</reference>
<evidence type="ECO:0000313" key="3">
    <source>
        <dbReference type="Proteomes" id="UP000799440"/>
    </source>
</evidence>
<organism evidence="2 3">
    <name type="scientific">Sporormia fimetaria CBS 119925</name>
    <dbReference type="NCBI Taxonomy" id="1340428"/>
    <lineage>
        <taxon>Eukaryota</taxon>
        <taxon>Fungi</taxon>
        <taxon>Dikarya</taxon>
        <taxon>Ascomycota</taxon>
        <taxon>Pezizomycotina</taxon>
        <taxon>Dothideomycetes</taxon>
        <taxon>Pleosporomycetidae</taxon>
        <taxon>Pleosporales</taxon>
        <taxon>Sporormiaceae</taxon>
        <taxon>Sporormia</taxon>
    </lineage>
</organism>
<proteinExistence type="predicted"/>
<keyword evidence="3" id="KW-1185">Reference proteome</keyword>
<dbReference type="AlphaFoldDB" id="A0A6A6VQA3"/>
<evidence type="ECO:0000313" key="2">
    <source>
        <dbReference type="EMBL" id="KAF2751964.1"/>
    </source>
</evidence>
<dbReference type="OrthoDB" id="3439209at2759"/>